<evidence type="ECO:0000313" key="3">
    <source>
        <dbReference type="EMBL" id="ALU32340.1"/>
    </source>
</evidence>
<dbReference type="OrthoDB" id="37055at2157"/>
<protein>
    <submittedName>
        <fullName evidence="2">NADH dehydrogenase</fullName>
    </submittedName>
</protein>
<feature type="transmembrane region" description="Helical" evidence="1">
    <location>
        <begin position="63"/>
        <end position="84"/>
    </location>
</feature>
<organism evidence="2 5">
    <name type="scientific">Sulfolobus acidocaldarius</name>
    <dbReference type="NCBI Taxonomy" id="2285"/>
    <lineage>
        <taxon>Archaea</taxon>
        <taxon>Thermoproteota</taxon>
        <taxon>Thermoprotei</taxon>
        <taxon>Sulfolobales</taxon>
        <taxon>Sulfolobaceae</taxon>
        <taxon>Sulfolobus</taxon>
    </lineage>
</organism>
<keyword evidence="1" id="KW-0472">Membrane</keyword>
<dbReference type="GO" id="GO:0008137">
    <property type="term" value="F:NADH dehydrogenase (ubiquinone) activity"/>
    <property type="evidence" value="ECO:0007669"/>
    <property type="project" value="InterPro"/>
</dbReference>
<keyword evidence="1" id="KW-1133">Transmembrane helix</keyword>
<evidence type="ECO:0000256" key="1">
    <source>
        <dbReference type="SAM" id="Phobius"/>
    </source>
</evidence>
<evidence type="ECO:0000313" key="2">
    <source>
        <dbReference type="EMBL" id="ALU29607.1"/>
    </source>
</evidence>
<name>A0A0U3H4R4_9CREN</name>
<dbReference type="AlphaFoldDB" id="A0A0U3H4R4"/>
<keyword evidence="1" id="KW-0812">Transmembrane</keyword>
<dbReference type="InterPro" id="IPR042106">
    <property type="entry name" value="Nuo/plastoQ_OxRdtase_6_NuoJ"/>
</dbReference>
<evidence type="ECO:0000313" key="5">
    <source>
        <dbReference type="Proteomes" id="UP000065473"/>
    </source>
</evidence>
<dbReference type="GeneID" id="14552850"/>
<feature type="transmembrane region" description="Helical" evidence="1">
    <location>
        <begin position="6"/>
        <end position="26"/>
    </location>
</feature>
<dbReference type="RefSeq" id="WP_011279125.1">
    <property type="nucleotide sequence ID" value="NZ_BHWZ01000006.1"/>
</dbReference>
<accession>A0A0U3H4R4</accession>
<dbReference type="EMBL" id="CP013695">
    <property type="protein sequence ID" value="ALU32340.1"/>
    <property type="molecule type" value="Genomic_DNA"/>
</dbReference>
<feature type="transmembrane region" description="Helical" evidence="1">
    <location>
        <begin position="142"/>
        <end position="164"/>
    </location>
</feature>
<dbReference type="EMBL" id="CP013694">
    <property type="protein sequence ID" value="ALU29607.1"/>
    <property type="molecule type" value="Genomic_DNA"/>
</dbReference>
<sequence>MSLTSDFQLAFLLLFSVFAIASSLLIVRQKNVFYSAVALGLLGVSVAVIIALLNPIAYSFYSALHLILYVGSAIVFLSVSLVVFRGLEVKERRVAWASILGFITALVVFFAFILTFVENTPTPLQAQVFTLSTFANTLLSDYWFPILILVIALATTLIEALSLARGGK</sequence>
<dbReference type="Proteomes" id="UP000065473">
    <property type="component" value="Chromosome"/>
</dbReference>
<dbReference type="PaxDb" id="1435377-SUSAZ_11025"/>
<dbReference type="OMA" id="INIAWAP"/>
<dbReference type="Pfam" id="PF00499">
    <property type="entry name" value="Oxidored_q3"/>
    <property type="match status" value="1"/>
</dbReference>
<feature type="transmembrane region" description="Helical" evidence="1">
    <location>
        <begin position="33"/>
        <end position="57"/>
    </location>
</feature>
<evidence type="ECO:0000313" key="4">
    <source>
        <dbReference type="Proteomes" id="UP000060043"/>
    </source>
</evidence>
<proteinExistence type="predicted"/>
<feature type="transmembrane region" description="Helical" evidence="1">
    <location>
        <begin position="96"/>
        <end position="117"/>
    </location>
</feature>
<dbReference type="Proteomes" id="UP000060043">
    <property type="component" value="Chromosome"/>
</dbReference>
<dbReference type="Gene3D" id="1.20.120.1200">
    <property type="entry name" value="NADH-ubiquinone/plastoquinone oxidoreductase chain 6, subunit NuoJ"/>
    <property type="match status" value="1"/>
</dbReference>
<dbReference type="STRING" id="1435377.SUSAZ_11025"/>
<gene>
    <name evidence="2" type="ORF">ATY89_06405</name>
    <name evidence="3" type="ORF">ATZ20_09430</name>
</gene>
<dbReference type="PANTHER" id="PTHR33269">
    <property type="entry name" value="NADH-UBIQUINONE OXIDOREDUCTASE CHAIN 6"/>
    <property type="match status" value="1"/>
</dbReference>
<dbReference type="PANTHER" id="PTHR33269:SF17">
    <property type="entry name" value="NADH-UBIQUINONE OXIDOREDUCTASE CHAIN 6"/>
    <property type="match status" value="1"/>
</dbReference>
<dbReference type="InterPro" id="IPR001457">
    <property type="entry name" value="NADH_UbQ/plastoQ_OxRdtase_su6"/>
</dbReference>
<reference evidence="4 5" key="1">
    <citation type="submission" date="2015-12" db="EMBL/GenBank/DDBJ databases">
        <title>A stable core within a dynamic pangenome in Sulfolobus acidocaldarius.</title>
        <authorList>
            <person name="Anderson R."/>
            <person name="Kouris A."/>
            <person name="Seward C."/>
            <person name="Campbell K."/>
            <person name="Whitaker R."/>
        </authorList>
    </citation>
    <scope>NUCLEOTIDE SEQUENCE [LARGE SCALE GENOMIC DNA]</scope>
    <source>
        <strain evidence="2 5">GG12-C01-09</strain>
        <strain evidence="3 4">NG05B_CO5_07</strain>
    </source>
</reference>